<reference evidence="2" key="1">
    <citation type="submission" date="2017-05" db="UniProtKB">
        <authorList>
            <consortium name="EnsemblMetazoa"/>
        </authorList>
    </citation>
    <scope>IDENTIFICATION</scope>
</reference>
<evidence type="ECO:0000313" key="2">
    <source>
        <dbReference type="EnsemblMetazoa" id="Aqu2.1.31276_001"/>
    </source>
</evidence>
<protein>
    <recommendedName>
        <fullName evidence="1">HAT C-terminal dimerisation domain-containing protein</fullName>
    </recommendedName>
</protein>
<dbReference type="AlphaFoldDB" id="A0A1X7UUD3"/>
<dbReference type="EnsemblMetazoa" id="Aqu2.1.31276_001">
    <property type="protein sequence ID" value="Aqu2.1.31276_001"/>
    <property type="gene ID" value="Aqu2.1.31276"/>
</dbReference>
<dbReference type="eggNOG" id="KOG1121">
    <property type="taxonomic scope" value="Eukaryota"/>
</dbReference>
<feature type="domain" description="HAT C-terminal dimerisation" evidence="1">
    <location>
        <begin position="242"/>
        <end position="278"/>
    </location>
</feature>
<dbReference type="PANTHER" id="PTHR46481">
    <property type="entry name" value="ZINC FINGER BED DOMAIN-CONTAINING PROTEIN 4"/>
    <property type="match status" value="1"/>
</dbReference>
<name>A0A1X7UUD3_AMPQE</name>
<proteinExistence type="predicted"/>
<dbReference type="SUPFAM" id="SSF53098">
    <property type="entry name" value="Ribonuclease H-like"/>
    <property type="match status" value="1"/>
</dbReference>
<dbReference type="PANTHER" id="PTHR46481:SF9">
    <property type="entry name" value="ZINC FINGER BED DOMAIN-CONTAINING PROTEIN 1-LIKE"/>
    <property type="match status" value="1"/>
</dbReference>
<dbReference type="InterPro" id="IPR012337">
    <property type="entry name" value="RNaseH-like_sf"/>
</dbReference>
<dbReference type="GO" id="GO:0046983">
    <property type="term" value="F:protein dimerization activity"/>
    <property type="evidence" value="ECO:0007669"/>
    <property type="project" value="InterPro"/>
</dbReference>
<dbReference type="InterPro" id="IPR052035">
    <property type="entry name" value="ZnF_BED_domain_contain"/>
</dbReference>
<dbReference type="STRING" id="400682.A0A1X7UUD3"/>
<sequence>MGHTLQLSVQKCFGVDRVARVLAKVCKLVEYINKSSKSTNEFRFKQALLDFPRHEFVQQVDTRWGSIYHMRERMVERHPALSDVLLGDECTLIAELLLVLKLYVQSPSFKSASSYPTIVMVYPLFTFAKKAELAIFEDLDGCYAQEDLVLLLKKCAVLDPPFKDLNPFVPILEYQDGIEAVKCDLIHLIEKQGEHEGEGSEANPLNPPKAKKSKVASLLFSDFSNCKDSPEDSSAINLVHSELRRYTKEDLLQYDDDLVDWWKAHKSHYPILAKLVRQF</sequence>
<organism evidence="2">
    <name type="scientific">Amphimedon queenslandica</name>
    <name type="common">Sponge</name>
    <dbReference type="NCBI Taxonomy" id="400682"/>
    <lineage>
        <taxon>Eukaryota</taxon>
        <taxon>Metazoa</taxon>
        <taxon>Porifera</taxon>
        <taxon>Demospongiae</taxon>
        <taxon>Heteroscleromorpha</taxon>
        <taxon>Haplosclerida</taxon>
        <taxon>Niphatidae</taxon>
        <taxon>Amphimedon</taxon>
    </lineage>
</organism>
<dbReference type="InterPro" id="IPR008906">
    <property type="entry name" value="HATC_C_dom"/>
</dbReference>
<evidence type="ECO:0000259" key="1">
    <source>
        <dbReference type="Pfam" id="PF05699"/>
    </source>
</evidence>
<accession>A0A1X7UUD3</accession>
<dbReference type="Pfam" id="PF05699">
    <property type="entry name" value="Dimer_Tnp_hAT"/>
    <property type="match status" value="1"/>
</dbReference>
<dbReference type="InParanoid" id="A0A1X7UUD3"/>